<dbReference type="InterPro" id="IPR029063">
    <property type="entry name" value="SAM-dependent_MTases_sf"/>
</dbReference>
<gene>
    <name evidence="1" type="ORF">METZ01_LOCUS22097</name>
</gene>
<sequence>MNKGKKRPNAEACNRNREVISEVLKFEFSNYLKVLEIGSGTGQHAVFFAKCLPNITWQTSDLSCNHKGINDWIKYSGRSNVKPPINLDVERDKTVIGRYDAVFSSNTAHIMNIKAVELMFSLIGVILSRNNKFCLYGPFKINGSFISESNEKFNKLLFDQNSAMGIRDLEDLDGFAKTSELTRTALYAMPANNYTVVYTKT</sequence>
<proteinExistence type="predicted"/>
<dbReference type="SUPFAM" id="SSF53335">
    <property type="entry name" value="S-adenosyl-L-methionine-dependent methyltransferases"/>
    <property type="match status" value="1"/>
</dbReference>
<dbReference type="Pfam" id="PF06080">
    <property type="entry name" value="DUF938"/>
    <property type="match status" value="1"/>
</dbReference>
<dbReference type="EMBL" id="UINC01001057">
    <property type="protein sequence ID" value="SUZ69243.1"/>
    <property type="molecule type" value="Genomic_DNA"/>
</dbReference>
<dbReference type="AlphaFoldDB" id="A0A381PUY7"/>
<dbReference type="PANTHER" id="PTHR20974:SF0">
    <property type="entry name" value="UPF0585 PROTEIN CG18661"/>
    <property type="match status" value="1"/>
</dbReference>
<reference evidence="1" key="1">
    <citation type="submission" date="2018-05" db="EMBL/GenBank/DDBJ databases">
        <authorList>
            <person name="Lanie J.A."/>
            <person name="Ng W.-L."/>
            <person name="Kazmierczak K.M."/>
            <person name="Andrzejewski T.M."/>
            <person name="Davidsen T.M."/>
            <person name="Wayne K.J."/>
            <person name="Tettelin H."/>
            <person name="Glass J.I."/>
            <person name="Rusch D."/>
            <person name="Podicherti R."/>
            <person name="Tsui H.-C.T."/>
            <person name="Winkler M.E."/>
        </authorList>
    </citation>
    <scope>NUCLEOTIDE SEQUENCE</scope>
</reference>
<accession>A0A381PUY7</accession>
<dbReference type="PANTHER" id="PTHR20974">
    <property type="entry name" value="UPF0585 PROTEIN CG18661"/>
    <property type="match status" value="1"/>
</dbReference>
<evidence type="ECO:0000313" key="1">
    <source>
        <dbReference type="EMBL" id="SUZ69243.1"/>
    </source>
</evidence>
<dbReference type="InterPro" id="IPR010342">
    <property type="entry name" value="DUF938"/>
</dbReference>
<protein>
    <recommendedName>
        <fullName evidence="2">Methylase</fullName>
    </recommendedName>
</protein>
<evidence type="ECO:0008006" key="2">
    <source>
        <dbReference type="Google" id="ProtNLM"/>
    </source>
</evidence>
<organism evidence="1">
    <name type="scientific">marine metagenome</name>
    <dbReference type="NCBI Taxonomy" id="408172"/>
    <lineage>
        <taxon>unclassified sequences</taxon>
        <taxon>metagenomes</taxon>
        <taxon>ecological metagenomes</taxon>
    </lineage>
</organism>
<dbReference type="Gene3D" id="3.40.50.150">
    <property type="entry name" value="Vaccinia Virus protein VP39"/>
    <property type="match status" value="1"/>
</dbReference>
<name>A0A381PUY7_9ZZZZ</name>